<evidence type="ECO:0000313" key="2">
    <source>
        <dbReference type="EMBL" id="RIY39773.1"/>
    </source>
</evidence>
<dbReference type="InterPro" id="IPR021091">
    <property type="entry name" value="Mercury_ion_transport_MerF"/>
</dbReference>
<dbReference type="RefSeq" id="WP_119516730.1">
    <property type="nucleotide sequence ID" value="NZ_NQYH01000013.1"/>
</dbReference>
<evidence type="ECO:0008006" key="4">
    <source>
        <dbReference type="Google" id="ProtNLM"/>
    </source>
</evidence>
<reference evidence="2 3" key="1">
    <citation type="submission" date="2017-08" db="EMBL/GenBank/DDBJ databases">
        <title>Pusillimonas indicus sp. nov., a member of the family Alcaligenaceae isolated from surface seawater.</title>
        <authorList>
            <person name="Li J."/>
        </authorList>
    </citation>
    <scope>NUCLEOTIDE SEQUENCE [LARGE SCALE GENOMIC DNA]</scope>
    <source>
        <strain evidence="2 3">L52-1-41</strain>
    </source>
</reference>
<proteinExistence type="predicted"/>
<sequence>MKDPNSLLRASIIGTITVAPCCFTPVLVVLFGAVGLTALTSYLDYVLLPALAFFISLTGYAVWRKKKYEAYCDSSSTKESRECLTTTCILP</sequence>
<dbReference type="EMBL" id="NQYH01000013">
    <property type="protein sequence ID" value="RIY39773.1"/>
    <property type="molecule type" value="Genomic_DNA"/>
</dbReference>
<dbReference type="Proteomes" id="UP000266206">
    <property type="component" value="Unassembled WGS sequence"/>
</dbReference>
<accession>A0A3A1YNB7</accession>
<feature type="transmembrane region" description="Helical" evidence="1">
    <location>
        <begin position="12"/>
        <end position="39"/>
    </location>
</feature>
<protein>
    <recommendedName>
        <fullName evidence="4">Mercury resistance system transport protein MerF</fullName>
    </recommendedName>
</protein>
<comment type="caution">
    <text evidence="2">The sequence shown here is derived from an EMBL/GenBank/DDBJ whole genome shotgun (WGS) entry which is preliminary data.</text>
</comment>
<evidence type="ECO:0000313" key="3">
    <source>
        <dbReference type="Proteomes" id="UP000266206"/>
    </source>
</evidence>
<gene>
    <name evidence="2" type="ORF">CJP73_13100</name>
</gene>
<keyword evidence="1" id="KW-1133">Transmembrane helix</keyword>
<dbReference type="AlphaFoldDB" id="A0A3A1YNB7"/>
<keyword evidence="1" id="KW-0472">Membrane</keyword>
<feature type="transmembrane region" description="Helical" evidence="1">
    <location>
        <begin position="45"/>
        <end position="63"/>
    </location>
</feature>
<keyword evidence="1" id="KW-0812">Transmembrane</keyword>
<dbReference type="Pfam" id="PF11431">
    <property type="entry name" value="Transport_MerF"/>
    <property type="match status" value="1"/>
</dbReference>
<dbReference type="Gene3D" id="1.10.287.910">
    <property type="entry name" value="bacterial mercury transporter, merf"/>
    <property type="match status" value="1"/>
</dbReference>
<evidence type="ECO:0000256" key="1">
    <source>
        <dbReference type="SAM" id="Phobius"/>
    </source>
</evidence>
<dbReference type="OrthoDB" id="574313at2"/>
<organism evidence="2 3">
    <name type="scientific">Neopusillimonas maritima</name>
    <dbReference type="NCBI Taxonomy" id="2026239"/>
    <lineage>
        <taxon>Bacteria</taxon>
        <taxon>Pseudomonadati</taxon>
        <taxon>Pseudomonadota</taxon>
        <taxon>Betaproteobacteria</taxon>
        <taxon>Burkholderiales</taxon>
        <taxon>Alcaligenaceae</taxon>
        <taxon>Neopusillimonas</taxon>
    </lineage>
</organism>
<dbReference type="GO" id="GO:0016020">
    <property type="term" value="C:membrane"/>
    <property type="evidence" value="ECO:0007669"/>
    <property type="project" value="InterPro"/>
</dbReference>
<dbReference type="NCBIfam" id="NF033565">
    <property type="entry name" value="trans_MerF"/>
    <property type="match status" value="1"/>
</dbReference>
<name>A0A3A1YNB7_9BURK</name>